<dbReference type="Gene3D" id="3.40.50.1820">
    <property type="entry name" value="alpha/beta hydrolase"/>
    <property type="match status" value="1"/>
</dbReference>
<dbReference type="GO" id="GO:0006508">
    <property type="term" value="P:proteolysis"/>
    <property type="evidence" value="ECO:0007669"/>
    <property type="project" value="InterPro"/>
</dbReference>
<sequence length="389" mass="43780">DLSQPIFLSAYGQWTKKAGFYKLDASDVESGSFDKPEKLIYKDKSFGRLRKAENADRYMFTMESYVECPNYYVSDGTFSNPKRITHANPQQKEYHWGRRVLFDYTNKDGVRLQGALAIPDTRKPGERLPMLVSFYEKTSQYMHYYDRPRYASGGASHLMEAVSKGYLLLSPDVHFRIGSTMEDMFECVEAAVDKAIELSYADPDRIGLMGHSFSGTGAVYIAARSKKFAAVSAGASSVDPSGLHHLWGYSADRKTGSGVSAHQYEIYGQGRMGAVPIEDFDAYSRGAFIDRVPEMTTPLLLIQGEADDIVEWMEAVGIYNAMRLYGKKIIFLSYPGEGHGLAKRVNRIDLTRRMIEYFDHYLKGKPAADWMTKGVPFLEKESSKTDAGK</sequence>
<proteinExistence type="predicted"/>
<name>X0TDK7_9ZZZZ</name>
<evidence type="ECO:0000313" key="2">
    <source>
        <dbReference type="EMBL" id="GAF74135.1"/>
    </source>
</evidence>
<dbReference type="InterPro" id="IPR001375">
    <property type="entry name" value="Peptidase_S9_cat"/>
</dbReference>
<dbReference type="InterPro" id="IPR029058">
    <property type="entry name" value="AB_hydrolase_fold"/>
</dbReference>
<dbReference type="PANTHER" id="PTHR22946">
    <property type="entry name" value="DIENELACTONE HYDROLASE DOMAIN-CONTAINING PROTEIN-RELATED"/>
    <property type="match status" value="1"/>
</dbReference>
<protein>
    <recommendedName>
        <fullName evidence="1">Peptidase S9 prolyl oligopeptidase catalytic domain-containing protein</fullName>
    </recommendedName>
</protein>
<gene>
    <name evidence="2" type="ORF">S01H1_00636</name>
</gene>
<dbReference type="GO" id="GO:0008236">
    <property type="term" value="F:serine-type peptidase activity"/>
    <property type="evidence" value="ECO:0007669"/>
    <property type="project" value="InterPro"/>
</dbReference>
<dbReference type="Pfam" id="PF00326">
    <property type="entry name" value="Peptidase_S9"/>
    <property type="match status" value="1"/>
</dbReference>
<dbReference type="EMBL" id="BARS01000233">
    <property type="protein sequence ID" value="GAF74135.1"/>
    <property type="molecule type" value="Genomic_DNA"/>
</dbReference>
<organism evidence="2">
    <name type="scientific">marine sediment metagenome</name>
    <dbReference type="NCBI Taxonomy" id="412755"/>
    <lineage>
        <taxon>unclassified sequences</taxon>
        <taxon>metagenomes</taxon>
        <taxon>ecological metagenomes</taxon>
    </lineage>
</organism>
<feature type="non-terminal residue" evidence="2">
    <location>
        <position position="1"/>
    </location>
</feature>
<dbReference type="AlphaFoldDB" id="X0TDK7"/>
<dbReference type="SUPFAM" id="SSF53474">
    <property type="entry name" value="alpha/beta-Hydrolases"/>
    <property type="match status" value="1"/>
</dbReference>
<dbReference type="InterPro" id="IPR050261">
    <property type="entry name" value="FrsA_esterase"/>
</dbReference>
<accession>X0TDK7</accession>
<feature type="domain" description="Peptidase S9 prolyl oligopeptidase catalytic" evidence="1">
    <location>
        <begin position="188"/>
        <end position="364"/>
    </location>
</feature>
<comment type="caution">
    <text evidence="2">The sequence shown here is derived from an EMBL/GenBank/DDBJ whole genome shotgun (WGS) entry which is preliminary data.</text>
</comment>
<reference evidence="2" key="1">
    <citation type="journal article" date="2014" name="Front. Microbiol.">
        <title>High frequency of phylogenetically diverse reductive dehalogenase-homologous genes in deep subseafloor sedimentary metagenomes.</title>
        <authorList>
            <person name="Kawai M."/>
            <person name="Futagami T."/>
            <person name="Toyoda A."/>
            <person name="Takaki Y."/>
            <person name="Nishi S."/>
            <person name="Hori S."/>
            <person name="Arai W."/>
            <person name="Tsubouchi T."/>
            <person name="Morono Y."/>
            <person name="Uchiyama I."/>
            <person name="Ito T."/>
            <person name="Fujiyama A."/>
            <person name="Inagaki F."/>
            <person name="Takami H."/>
        </authorList>
    </citation>
    <scope>NUCLEOTIDE SEQUENCE</scope>
    <source>
        <strain evidence="2">Expedition CK06-06</strain>
    </source>
</reference>
<evidence type="ECO:0000259" key="1">
    <source>
        <dbReference type="Pfam" id="PF00326"/>
    </source>
</evidence>